<dbReference type="InterPro" id="IPR039564">
    <property type="entry name" value="Peptidase_C39-like"/>
</dbReference>
<dbReference type="OrthoDB" id="1164310at2"/>
<dbReference type="Gene3D" id="3.90.70.10">
    <property type="entry name" value="Cysteine proteinases"/>
    <property type="match status" value="1"/>
</dbReference>
<dbReference type="AlphaFoldDB" id="A0A6N8CRJ8"/>
<feature type="domain" description="Peptidase C39-like" evidence="2">
    <location>
        <begin position="71"/>
        <end position="231"/>
    </location>
</feature>
<evidence type="ECO:0000259" key="2">
    <source>
        <dbReference type="Pfam" id="PF13529"/>
    </source>
</evidence>
<reference evidence="3 4" key="1">
    <citation type="submission" date="2019-11" db="EMBL/GenBank/DDBJ databases">
        <title>Terrilactibacillus tamarindus sp. nov. BCM23-1 isolated from bark of Tamarindus indica.</title>
        <authorList>
            <person name="Kingkaew E."/>
            <person name="Tanasupawat S."/>
        </authorList>
    </citation>
    <scope>NUCLEOTIDE SEQUENCE [LARGE SCALE GENOMIC DNA]</scope>
    <source>
        <strain evidence="3 4">BCM23-1</strain>
    </source>
</reference>
<dbReference type="Proteomes" id="UP000440978">
    <property type="component" value="Unassembled WGS sequence"/>
</dbReference>
<organism evidence="3 4">
    <name type="scientific">Terrilactibacillus tamarindi</name>
    <dbReference type="NCBI Taxonomy" id="2599694"/>
    <lineage>
        <taxon>Bacteria</taxon>
        <taxon>Bacillati</taxon>
        <taxon>Bacillota</taxon>
        <taxon>Bacilli</taxon>
        <taxon>Bacillales</taxon>
        <taxon>Bacillaceae</taxon>
        <taxon>Terrilactibacillus</taxon>
    </lineage>
</organism>
<name>A0A6N8CRJ8_9BACI</name>
<dbReference type="EMBL" id="WNHB01000007">
    <property type="protein sequence ID" value="MTT31555.1"/>
    <property type="molecule type" value="Genomic_DNA"/>
</dbReference>
<feature type="transmembrane region" description="Helical" evidence="1">
    <location>
        <begin position="7"/>
        <end position="28"/>
    </location>
</feature>
<keyword evidence="1" id="KW-0472">Membrane</keyword>
<sequence>MRVLRKYWLPLFLIFDLLFAIYAFRLYITDSLNDGSSVFSIINNKLKATVTTISDVASTEVSKLTDNKIKLDAPQIQQKPELPRGCEVTSLAMMLQYAGIKADKMTLASQIKKIPYQSNGLYGNPNDGFVGDMYRMNQPGYGVYHKPLAHLGNRYLSNGIIDLTGQSFESVLDQLRKKIPVVVITNASFKPLPKSAFATWNTASGRVKITFHEHAVLVTGFDDENIYFNNPLGKKNESTDRETFIKAWEQMGHQAISYQK</sequence>
<evidence type="ECO:0000256" key="1">
    <source>
        <dbReference type="SAM" id="Phobius"/>
    </source>
</evidence>
<dbReference type="PANTHER" id="PTHR37806:SF1">
    <property type="entry name" value="PEPTIDASE C39-LIKE DOMAIN-CONTAINING PROTEIN"/>
    <property type="match status" value="1"/>
</dbReference>
<comment type="caution">
    <text evidence="3">The sequence shown here is derived from an EMBL/GenBank/DDBJ whole genome shotgun (WGS) entry which is preliminary data.</text>
</comment>
<evidence type="ECO:0000313" key="4">
    <source>
        <dbReference type="Proteomes" id="UP000440978"/>
    </source>
</evidence>
<proteinExistence type="predicted"/>
<dbReference type="CDD" id="cd02549">
    <property type="entry name" value="Peptidase_C39A"/>
    <property type="match status" value="1"/>
</dbReference>
<keyword evidence="1" id="KW-1133">Transmembrane helix</keyword>
<keyword evidence="4" id="KW-1185">Reference proteome</keyword>
<dbReference type="PANTHER" id="PTHR37806">
    <property type="entry name" value="LMO0724 PROTEIN"/>
    <property type="match status" value="1"/>
</dbReference>
<dbReference type="InterPro" id="IPR039563">
    <property type="entry name" value="Peptidase_C39_single_dom"/>
</dbReference>
<gene>
    <name evidence="3" type="ORF">GMB86_05940</name>
</gene>
<dbReference type="Pfam" id="PF13529">
    <property type="entry name" value="Peptidase_C39_2"/>
    <property type="match status" value="1"/>
</dbReference>
<protein>
    <recommendedName>
        <fullName evidence="2">Peptidase C39-like domain-containing protein</fullName>
    </recommendedName>
</protein>
<evidence type="ECO:0000313" key="3">
    <source>
        <dbReference type="EMBL" id="MTT31555.1"/>
    </source>
</evidence>
<keyword evidence="1" id="KW-0812">Transmembrane</keyword>
<accession>A0A6N8CRJ8</accession>
<dbReference type="PIRSF" id="PIRSF032442">
    <property type="entry name" value="UCP032442"/>
    <property type="match status" value="1"/>
</dbReference>
<dbReference type="RefSeq" id="WP_155217740.1">
    <property type="nucleotide sequence ID" value="NZ_WNHB01000007.1"/>
</dbReference>
<dbReference type="InterPro" id="IPR016997">
    <property type="entry name" value="UCP032442"/>
</dbReference>